<dbReference type="Pfam" id="PF09242">
    <property type="entry name" value="FCSD-flav_bind"/>
    <property type="match status" value="1"/>
</dbReference>
<dbReference type="Proteomes" id="UP000056453">
    <property type="component" value="Unassembled WGS sequence"/>
</dbReference>
<evidence type="ECO:0000259" key="2">
    <source>
        <dbReference type="Pfam" id="PF21706"/>
    </source>
</evidence>
<dbReference type="SUPFAM" id="SSF55424">
    <property type="entry name" value="FAD/NAD-linked reductases, dimerisation (C-terminal) domain"/>
    <property type="match status" value="1"/>
</dbReference>
<keyword evidence="4" id="KW-1185">Reference proteome</keyword>
<organism evidence="3 4">
    <name type="scientific">Burkholderia ubonensis</name>
    <dbReference type="NCBI Taxonomy" id="101571"/>
    <lineage>
        <taxon>Bacteria</taxon>
        <taxon>Pseudomonadati</taxon>
        <taxon>Pseudomonadota</taxon>
        <taxon>Betaproteobacteria</taxon>
        <taxon>Burkholderiales</taxon>
        <taxon>Burkholderiaceae</taxon>
        <taxon>Burkholderia</taxon>
        <taxon>Burkholderia cepacia complex</taxon>
    </lineage>
</organism>
<feature type="domain" description="Sulfide dehydrogenase [flavocytochrome c] flavoprotein chain central" evidence="2">
    <location>
        <begin position="125"/>
        <end position="244"/>
    </location>
</feature>
<dbReference type="InterPro" id="IPR036188">
    <property type="entry name" value="FAD/NAD-bd_sf"/>
</dbReference>
<evidence type="ECO:0008006" key="5">
    <source>
        <dbReference type="Google" id="ProtNLM"/>
    </source>
</evidence>
<accession>A0AAW3MUJ7</accession>
<evidence type="ECO:0000259" key="1">
    <source>
        <dbReference type="Pfam" id="PF09242"/>
    </source>
</evidence>
<dbReference type="GO" id="GO:0050660">
    <property type="term" value="F:flavin adenine dinucleotide binding"/>
    <property type="evidence" value="ECO:0007669"/>
    <property type="project" value="InterPro"/>
</dbReference>
<dbReference type="InterPro" id="IPR037092">
    <property type="entry name" value="FlavoCytC_S_DH_flav-bd_sf"/>
</dbReference>
<dbReference type="InterPro" id="IPR015323">
    <property type="entry name" value="FlavoCytC_S_DH_flav-bd"/>
</dbReference>
<feature type="domain" description="Flavocytochrome c sulphide dehydrogenase flavin-binding" evidence="1">
    <location>
        <begin position="321"/>
        <end position="383"/>
    </location>
</feature>
<dbReference type="Gene3D" id="3.50.50.60">
    <property type="entry name" value="FAD/NAD(P)-binding domain"/>
    <property type="match status" value="2"/>
</dbReference>
<protein>
    <recommendedName>
        <fullName evidence="5">Pyridine nucleotide-disulfide oxidoreductase</fullName>
    </recommendedName>
</protein>
<dbReference type="PANTHER" id="PTHR43755">
    <property type="match status" value="1"/>
</dbReference>
<dbReference type="AlphaFoldDB" id="A0AAW3MUJ7"/>
<dbReference type="InterPro" id="IPR052541">
    <property type="entry name" value="SQRD"/>
</dbReference>
<proteinExistence type="predicted"/>
<evidence type="ECO:0000313" key="3">
    <source>
        <dbReference type="EMBL" id="KVP94073.1"/>
    </source>
</evidence>
<dbReference type="Pfam" id="PF21706">
    <property type="entry name" value="FCSD_central"/>
    <property type="match status" value="1"/>
</dbReference>
<dbReference type="GO" id="GO:0016491">
    <property type="term" value="F:oxidoreductase activity"/>
    <property type="evidence" value="ECO:0007669"/>
    <property type="project" value="InterPro"/>
</dbReference>
<dbReference type="EMBL" id="LPBJ01000074">
    <property type="protein sequence ID" value="KVP94073.1"/>
    <property type="molecule type" value="Genomic_DNA"/>
</dbReference>
<comment type="caution">
    <text evidence="3">The sequence shown here is derived from an EMBL/GenBank/DDBJ whole genome shotgun (WGS) entry which is preliminary data.</text>
</comment>
<dbReference type="InterPro" id="IPR049386">
    <property type="entry name" value="FCSD_central"/>
</dbReference>
<dbReference type="InterPro" id="IPR016156">
    <property type="entry name" value="FAD/NAD-linked_Rdtase_dimer_sf"/>
</dbReference>
<dbReference type="PANTHER" id="PTHR43755:SF1">
    <property type="entry name" value="FAD-DEPENDENT PYRIDINE NUCLEOTIDE-DISULPHIDE OXIDOREDUCTASE"/>
    <property type="match status" value="1"/>
</dbReference>
<dbReference type="SUPFAM" id="SSF51905">
    <property type="entry name" value="FAD/NAD(P)-binding domain"/>
    <property type="match status" value="2"/>
</dbReference>
<evidence type="ECO:0000313" key="4">
    <source>
        <dbReference type="Proteomes" id="UP000056453"/>
    </source>
</evidence>
<reference evidence="3 4" key="1">
    <citation type="submission" date="2015-11" db="EMBL/GenBank/DDBJ databases">
        <title>Expanding the genomic diversity of Burkholderia species for the development of highly accurate diagnostics.</title>
        <authorList>
            <person name="Sahl J."/>
            <person name="Keim P."/>
            <person name="Wagner D."/>
        </authorList>
    </citation>
    <scope>NUCLEOTIDE SEQUENCE [LARGE SCALE GENOMIC DNA]</scope>
    <source>
        <strain evidence="3 4">MSMB1808WGS</strain>
    </source>
</reference>
<dbReference type="Gene3D" id="3.90.760.10">
    <property type="entry name" value="Flavocytochrome c sulphide dehydrogenase, flavin-binding domain"/>
    <property type="match status" value="1"/>
</dbReference>
<gene>
    <name evidence="3" type="ORF">WJ96_13025</name>
</gene>
<name>A0AAW3MUJ7_9BURK</name>
<sequence length="387" mass="41878">MAGVTIARQLGNLGLARNVTLIDQNPGYHACFKSNEALTGWRSDASLEFDYSRLPAMGIRVVRAQVAALDLDRRRVLLAGSHVVHYDQLVICTGIDFDRTAIPGCGADAAEQMPHAWSGARQYGLLKQKLAQLPSDGLVVIATPPGKFRCPPGPYERASVIASYMQTHKPRAKVLIADAQVNFSKQALFTQSWSSLHGFETSAARIERISGADGGRVVEVDSDRNAVRLENGNWIKADLVNLIPPQNAGPMLIHAGLADESGWCPVNKKTLESTRQPGVYVVGDAADVSPMPKSAFSAYSQAEVCALAIAASLTGGDYPVQRYANVCYSMLAPELAISISMVYGFKDNELTILSGGTTPQDATAEDLRREAQQSESWFRNMTDFLFG</sequence>